<gene>
    <name evidence="1" type="ORF">cpu_01130</name>
</gene>
<dbReference type="RefSeq" id="WP_075858055.1">
    <property type="nucleotide sequence ID" value="NZ_BDJK01000003.1"/>
</dbReference>
<dbReference type="Gene3D" id="3.15.30.10">
    <property type="entry name" value="putative capsid protein of prophage domain like"/>
    <property type="match status" value="1"/>
</dbReference>
<proteinExistence type="inferred from homology"/>
<evidence type="ECO:0000313" key="2">
    <source>
        <dbReference type="Proteomes" id="UP000187485"/>
    </source>
</evidence>
<dbReference type="InterPro" id="IPR005564">
    <property type="entry name" value="Major_capsid_GpE"/>
</dbReference>
<name>A0A1L8CRS6_9THEO</name>
<organism evidence="1 2">
    <name type="scientific">Carboxydothermus pertinax</name>
    <dbReference type="NCBI Taxonomy" id="870242"/>
    <lineage>
        <taxon>Bacteria</taxon>
        <taxon>Bacillati</taxon>
        <taxon>Bacillota</taxon>
        <taxon>Clostridia</taxon>
        <taxon>Thermoanaerobacterales</taxon>
        <taxon>Thermoanaerobacteraceae</taxon>
        <taxon>Carboxydothermus</taxon>
    </lineage>
</organism>
<accession>A0A1L8CRS6</accession>
<keyword evidence="2" id="KW-1185">Reference proteome</keyword>
<dbReference type="HAMAP" id="MF_04133">
    <property type="entry name" value="CAPSID_LAMBDA"/>
    <property type="match status" value="1"/>
</dbReference>
<protein>
    <submittedName>
        <fullName evidence="1">Minor capsid protein E</fullName>
    </submittedName>
</protein>
<dbReference type="Proteomes" id="UP000187485">
    <property type="component" value="Unassembled WGS sequence"/>
</dbReference>
<reference evidence="2" key="1">
    <citation type="submission" date="2016-12" db="EMBL/GenBank/DDBJ databases">
        <title>Draft Genome Sequences od Carboxydothermus pertinax and islandicus, Hydrogenogenic Carboxydotrophic Bacteria.</title>
        <authorList>
            <person name="Fukuyama Y."/>
            <person name="Ohmae K."/>
            <person name="Yoneda Y."/>
            <person name="Yoshida T."/>
            <person name="Sako Y."/>
        </authorList>
    </citation>
    <scope>NUCLEOTIDE SEQUENCE [LARGE SCALE GENOMIC DNA]</scope>
    <source>
        <strain evidence="2">Ug1</strain>
    </source>
</reference>
<evidence type="ECO:0000313" key="1">
    <source>
        <dbReference type="EMBL" id="GAV21603.1"/>
    </source>
</evidence>
<dbReference type="STRING" id="870242.cpu_01130"/>
<dbReference type="Pfam" id="PF03864">
    <property type="entry name" value="Phage_cap_E"/>
    <property type="match status" value="1"/>
</dbReference>
<dbReference type="AlphaFoldDB" id="A0A1L8CRS6"/>
<dbReference type="Gene3D" id="3.30.1930.10">
    <property type="entry name" value="capsid protein of prophage domain"/>
    <property type="match status" value="1"/>
</dbReference>
<comment type="caution">
    <text evidence="1">The sequence shown here is derived from an EMBL/GenBank/DDBJ whole genome shotgun (WGS) entry which is preliminary data.</text>
</comment>
<sequence length="338" mass="38118">MPIDLFSTRTMLEAVQQMQPVRTFLKSTFFTNEKTFDTEYVDVDIIKGKRRMAPFVSPKIGGKVVERQGYRTNTYKAPMLAPKLPTTAEQLLKRLPGEPLYSGMSPEDRAAEQLGRDLAELDEIITRREEWMCAQALFTGQIHITGDGVDEVIDFGLTNKEVLTGTAKWSDPNSDPLADLKRWRQAIIKASGFSPDIVIMASDVLDAFLGHSKIQQLLDLRLVDTGQINPQTLPNGTTYIGRIAELGVNIYTYDEWYLDDDGNEKPMVPEKTVLMASTSARFDLLYGAYVDVEEGVFDLPRVPRSWVEKDPSVRWVQMISRPLPVPQHIDSLYVATVL</sequence>
<dbReference type="EMBL" id="BDJK01000003">
    <property type="protein sequence ID" value="GAV21603.1"/>
    <property type="molecule type" value="Genomic_DNA"/>
</dbReference>
<dbReference type="OrthoDB" id="5449178at2"/>